<dbReference type="PROSITE" id="PS51257">
    <property type="entry name" value="PROKAR_LIPOPROTEIN"/>
    <property type="match status" value="1"/>
</dbReference>
<keyword evidence="2" id="KW-1185">Reference proteome</keyword>
<dbReference type="AlphaFoldDB" id="A0A2H3B4G7"/>
<evidence type="ECO:0000313" key="1">
    <source>
        <dbReference type="EMBL" id="PBK64580.1"/>
    </source>
</evidence>
<proteinExistence type="predicted"/>
<sequence>MTRHQARSLLLVLHPSSKARLSSLGYLNPFSVVSCCAMASRKYTHMLKRPPECASEASLRSSVSKAYVRRNSADWEC</sequence>
<evidence type="ECO:0000313" key="2">
    <source>
        <dbReference type="Proteomes" id="UP000218334"/>
    </source>
</evidence>
<protein>
    <submittedName>
        <fullName evidence="1">Uncharacterized protein</fullName>
    </submittedName>
</protein>
<name>A0A2H3B4G7_9AGAR</name>
<gene>
    <name evidence="1" type="ORF">ARMSODRAFT_468943</name>
</gene>
<organism evidence="1 2">
    <name type="scientific">Armillaria solidipes</name>
    <dbReference type="NCBI Taxonomy" id="1076256"/>
    <lineage>
        <taxon>Eukaryota</taxon>
        <taxon>Fungi</taxon>
        <taxon>Dikarya</taxon>
        <taxon>Basidiomycota</taxon>
        <taxon>Agaricomycotina</taxon>
        <taxon>Agaricomycetes</taxon>
        <taxon>Agaricomycetidae</taxon>
        <taxon>Agaricales</taxon>
        <taxon>Marasmiineae</taxon>
        <taxon>Physalacriaceae</taxon>
        <taxon>Armillaria</taxon>
    </lineage>
</organism>
<dbReference type="Proteomes" id="UP000218334">
    <property type="component" value="Unassembled WGS sequence"/>
</dbReference>
<dbReference type="EMBL" id="KZ293451">
    <property type="protein sequence ID" value="PBK64580.1"/>
    <property type="molecule type" value="Genomic_DNA"/>
</dbReference>
<reference evidence="2" key="1">
    <citation type="journal article" date="2017" name="Nat. Ecol. Evol.">
        <title>Genome expansion and lineage-specific genetic innovations in the forest pathogenic fungi Armillaria.</title>
        <authorList>
            <person name="Sipos G."/>
            <person name="Prasanna A.N."/>
            <person name="Walter M.C."/>
            <person name="O'Connor E."/>
            <person name="Balint B."/>
            <person name="Krizsan K."/>
            <person name="Kiss B."/>
            <person name="Hess J."/>
            <person name="Varga T."/>
            <person name="Slot J."/>
            <person name="Riley R."/>
            <person name="Boka B."/>
            <person name="Rigling D."/>
            <person name="Barry K."/>
            <person name="Lee J."/>
            <person name="Mihaltcheva S."/>
            <person name="LaButti K."/>
            <person name="Lipzen A."/>
            <person name="Waldron R."/>
            <person name="Moloney N.M."/>
            <person name="Sperisen C."/>
            <person name="Kredics L."/>
            <person name="Vagvoelgyi C."/>
            <person name="Patrignani A."/>
            <person name="Fitzpatrick D."/>
            <person name="Nagy I."/>
            <person name="Doyle S."/>
            <person name="Anderson J.B."/>
            <person name="Grigoriev I.V."/>
            <person name="Gueldener U."/>
            <person name="Muensterkoetter M."/>
            <person name="Nagy L.G."/>
        </authorList>
    </citation>
    <scope>NUCLEOTIDE SEQUENCE [LARGE SCALE GENOMIC DNA]</scope>
    <source>
        <strain evidence="2">28-4</strain>
    </source>
</reference>
<accession>A0A2H3B4G7</accession>